<dbReference type="OrthoDB" id="5295305at2"/>
<dbReference type="InterPro" id="IPR000182">
    <property type="entry name" value="GNAT_dom"/>
</dbReference>
<dbReference type="RefSeq" id="WP_084411478.1">
    <property type="nucleotide sequence ID" value="NZ_FWXR01000016.1"/>
</dbReference>
<protein>
    <submittedName>
        <fullName evidence="2">Protein N-acetyltransferase, RimJ/RimL family</fullName>
    </submittedName>
</protein>
<organism evidence="2 3">
    <name type="scientific">Fulvimarina manganoxydans</name>
    <dbReference type="NCBI Taxonomy" id="937218"/>
    <lineage>
        <taxon>Bacteria</taxon>
        <taxon>Pseudomonadati</taxon>
        <taxon>Pseudomonadota</taxon>
        <taxon>Alphaproteobacteria</taxon>
        <taxon>Hyphomicrobiales</taxon>
        <taxon>Aurantimonadaceae</taxon>
        <taxon>Fulvimarina</taxon>
    </lineage>
</organism>
<dbReference type="GO" id="GO:1990189">
    <property type="term" value="F:protein N-terminal-serine acetyltransferase activity"/>
    <property type="evidence" value="ECO:0007669"/>
    <property type="project" value="TreeGrafter"/>
</dbReference>
<dbReference type="FunFam" id="3.40.630.30:FF:000047">
    <property type="entry name" value="Acetyltransferase, GNAT family"/>
    <property type="match status" value="1"/>
</dbReference>
<dbReference type="InterPro" id="IPR051908">
    <property type="entry name" value="Ribosomal_N-acetyltransferase"/>
</dbReference>
<dbReference type="Proteomes" id="UP000192656">
    <property type="component" value="Unassembled WGS sequence"/>
</dbReference>
<accession>A0A1W2DMN9</accession>
<dbReference type="Pfam" id="PF13302">
    <property type="entry name" value="Acetyltransf_3"/>
    <property type="match status" value="1"/>
</dbReference>
<reference evidence="2 3" key="1">
    <citation type="submission" date="2017-04" db="EMBL/GenBank/DDBJ databases">
        <authorList>
            <person name="Afonso C.L."/>
            <person name="Miller P.J."/>
            <person name="Scott M.A."/>
            <person name="Spackman E."/>
            <person name="Goraichik I."/>
            <person name="Dimitrov K.M."/>
            <person name="Suarez D.L."/>
            <person name="Swayne D.E."/>
        </authorList>
    </citation>
    <scope>NUCLEOTIDE SEQUENCE [LARGE SCALE GENOMIC DNA]</scope>
    <source>
        <strain evidence="2 3">CGMCC 1.10972</strain>
    </source>
</reference>
<name>A0A1W2DMN9_9HYPH</name>
<dbReference type="Gene3D" id="3.40.630.30">
    <property type="match status" value="1"/>
</dbReference>
<proteinExistence type="predicted"/>
<keyword evidence="2" id="KW-0808">Transferase</keyword>
<dbReference type="PANTHER" id="PTHR43441:SF2">
    <property type="entry name" value="FAMILY ACETYLTRANSFERASE, PUTATIVE (AFU_ORTHOLOGUE AFUA_7G00850)-RELATED"/>
    <property type="match status" value="1"/>
</dbReference>
<dbReference type="AlphaFoldDB" id="A0A1W2DMN9"/>
<keyword evidence="3" id="KW-1185">Reference proteome</keyword>
<sequence>MTNEEDGSADLTAYAPRRFPPVETLDGRSVALEPIVDESRFTELWDAFSKDSEGRIWDWLAGGPFADFESFSRYGREAYLAAGHRFYAFVPRESGRAEGVAALFRADLGNGVIELGHICLAPSLQRTVAASEGFFLLMELVLGSLGYRRLEWKCNDGNQGSKRAAARLGFTYEGLFRQHMIVKGHNRDTAWFSLLDREWPAQRKAFQAWLSPDNLDADGRQLRSLRDFGPSR</sequence>
<dbReference type="STRING" id="937218.SAMN06297251_11648"/>
<gene>
    <name evidence="2" type="ORF">SAMN06297251_11648</name>
</gene>
<evidence type="ECO:0000313" key="2">
    <source>
        <dbReference type="EMBL" id="SMC98667.1"/>
    </source>
</evidence>
<dbReference type="SUPFAM" id="SSF55729">
    <property type="entry name" value="Acyl-CoA N-acyltransferases (Nat)"/>
    <property type="match status" value="1"/>
</dbReference>
<dbReference type="GO" id="GO:0008999">
    <property type="term" value="F:protein-N-terminal-alanine acetyltransferase activity"/>
    <property type="evidence" value="ECO:0007669"/>
    <property type="project" value="TreeGrafter"/>
</dbReference>
<dbReference type="PANTHER" id="PTHR43441">
    <property type="entry name" value="RIBOSOMAL-PROTEIN-SERINE ACETYLTRANSFERASE"/>
    <property type="match status" value="1"/>
</dbReference>
<evidence type="ECO:0000313" key="3">
    <source>
        <dbReference type="Proteomes" id="UP000192656"/>
    </source>
</evidence>
<dbReference type="EMBL" id="FWXR01000016">
    <property type="protein sequence ID" value="SMC98667.1"/>
    <property type="molecule type" value="Genomic_DNA"/>
</dbReference>
<evidence type="ECO:0000259" key="1">
    <source>
        <dbReference type="PROSITE" id="PS51186"/>
    </source>
</evidence>
<dbReference type="InterPro" id="IPR016181">
    <property type="entry name" value="Acyl_CoA_acyltransferase"/>
</dbReference>
<dbReference type="PROSITE" id="PS51186">
    <property type="entry name" value="GNAT"/>
    <property type="match status" value="1"/>
</dbReference>
<feature type="domain" description="N-acetyltransferase" evidence="1">
    <location>
        <begin position="42"/>
        <end position="188"/>
    </location>
</feature>